<dbReference type="GO" id="GO:0016616">
    <property type="term" value="F:oxidoreductase activity, acting on the CH-OH group of donors, NAD or NADP as acceptor"/>
    <property type="evidence" value="ECO:0007669"/>
    <property type="project" value="UniProtKB-ARBA"/>
</dbReference>
<keyword evidence="4" id="KW-1185">Reference proteome</keyword>
<keyword evidence="2" id="KW-0560">Oxidoreductase</keyword>
<dbReference type="PANTHER" id="PTHR43008:SF8">
    <property type="entry name" value="BENZIL REDUCTASE ((S)-BENZOIN FORMING) IRC24"/>
    <property type="match status" value="1"/>
</dbReference>
<sequence>MARIIIVTGASRGIGHAICCRLLSNPTCNVFAVARSPEPLQKLQSAHPDRMQYLCGDLADPAFGTVVVTRCLAAFGHINGVAVNHAIIEPVGVAGEIEVADWMAAFNVNFFGSVGLINAALPALRESHGQVIITQSHSIHRYYRGWGPYGASKAALHHYVGTLTLEEPLVNVLEIVPGMVDTDMSKRVREQYGPAMDAEDHQSLVTLYETAQMVKPEQPGAVIAELALRAPATLRGKFLE</sequence>
<comment type="caution">
    <text evidence="3">The sequence shown here is derived from an EMBL/GenBank/DDBJ whole genome shotgun (WGS) entry which is preliminary data.</text>
</comment>
<dbReference type="Pfam" id="PF00106">
    <property type="entry name" value="adh_short"/>
    <property type="match status" value="1"/>
</dbReference>
<proteinExistence type="inferred from homology"/>
<comment type="similarity">
    <text evidence="1">Belongs to the short-chain dehydrogenases/reductases (SDR) family.</text>
</comment>
<dbReference type="InterPro" id="IPR036291">
    <property type="entry name" value="NAD(P)-bd_dom_sf"/>
</dbReference>
<evidence type="ECO:0000256" key="2">
    <source>
        <dbReference type="ARBA" id="ARBA00023002"/>
    </source>
</evidence>
<dbReference type="SUPFAM" id="SSF51735">
    <property type="entry name" value="NAD(P)-binding Rossmann-fold domains"/>
    <property type="match status" value="1"/>
</dbReference>
<dbReference type="RefSeq" id="XP_036531170.1">
    <property type="nucleotide sequence ID" value="XM_036678244.1"/>
</dbReference>
<dbReference type="Proteomes" id="UP000547976">
    <property type="component" value="Unassembled WGS sequence"/>
</dbReference>
<dbReference type="OrthoDB" id="153074at2759"/>
<accession>A0A8H5KXH3</accession>
<organism evidence="3 4">
    <name type="scientific">Gibberella subglutinans</name>
    <name type="common">Fusarium subglutinans</name>
    <dbReference type="NCBI Taxonomy" id="42677"/>
    <lineage>
        <taxon>Eukaryota</taxon>
        <taxon>Fungi</taxon>
        <taxon>Dikarya</taxon>
        <taxon>Ascomycota</taxon>
        <taxon>Pezizomycotina</taxon>
        <taxon>Sordariomycetes</taxon>
        <taxon>Hypocreomycetidae</taxon>
        <taxon>Hypocreales</taxon>
        <taxon>Nectriaceae</taxon>
        <taxon>Fusarium</taxon>
        <taxon>Fusarium fujikuroi species complex</taxon>
    </lineage>
</organism>
<evidence type="ECO:0000313" key="3">
    <source>
        <dbReference type="EMBL" id="KAF5580563.1"/>
    </source>
</evidence>
<dbReference type="Gene3D" id="3.40.50.720">
    <property type="entry name" value="NAD(P)-binding Rossmann-like Domain"/>
    <property type="match status" value="1"/>
</dbReference>
<dbReference type="EMBL" id="JAAOAV010000334">
    <property type="protein sequence ID" value="KAF5580563.1"/>
    <property type="molecule type" value="Genomic_DNA"/>
</dbReference>
<dbReference type="GO" id="GO:0050664">
    <property type="term" value="F:oxidoreductase activity, acting on NAD(P)H, oxygen as acceptor"/>
    <property type="evidence" value="ECO:0007669"/>
    <property type="project" value="TreeGrafter"/>
</dbReference>
<dbReference type="PANTHER" id="PTHR43008">
    <property type="entry name" value="BENZIL REDUCTASE"/>
    <property type="match status" value="1"/>
</dbReference>
<evidence type="ECO:0000256" key="1">
    <source>
        <dbReference type="ARBA" id="ARBA00006484"/>
    </source>
</evidence>
<dbReference type="GeneID" id="59312962"/>
<dbReference type="InterPro" id="IPR002347">
    <property type="entry name" value="SDR_fam"/>
</dbReference>
<name>A0A8H5KXH3_GIBSU</name>
<dbReference type="PRINTS" id="PR00081">
    <property type="entry name" value="GDHRDH"/>
</dbReference>
<gene>
    <name evidence="3" type="ORF">FSUBG_13361</name>
</gene>
<evidence type="ECO:0000313" key="4">
    <source>
        <dbReference type="Proteomes" id="UP000547976"/>
    </source>
</evidence>
<protein>
    <submittedName>
        <fullName evidence="3">Short-chain dehydrogenase</fullName>
    </submittedName>
</protein>
<reference evidence="3 4" key="1">
    <citation type="submission" date="2020-05" db="EMBL/GenBank/DDBJ databases">
        <title>Identification and distribution of gene clusters putatively required for synthesis of sphingolipid metabolism inhibitors in phylogenetically diverse species of the filamentous fungus Fusarium.</title>
        <authorList>
            <person name="Kim H.-S."/>
            <person name="Busman M."/>
            <person name="Brown D.W."/>
            <person name="Divon H."/>
            <person name="Uhlig S."/>
            <person name="Proctor R.H."/>
        </authorList>
    </citation>
    <scope>NUCLEOTIDE SEQUENCE [LARGE SCALE GENOMIC DNA]</scope>
    <source>
        <strain evidence="3 4">NRRL 66333</strain>
    </source>
</reference>
<dbReference type="AlphaFoldDB" id="A0A8H5KXH3"/>